<evidence type="ECO:0000313" key="3">
    <source>
        <dbReference type="EMBL" id="KAG9340771.1"/>
    </source>
</evidence>
<dbReference type="AlphaFoldDB" id="A0A8T2NNW2"/>
<evidence type="ECO:0000256" key="1">
    <source>
        <dbReference type="SAM" id="MobiDB-lite"/>
    </source>
</evidence>
<keyword evidence="2" id="KW-0472">Membrane</keyword>
<protein>
    <submittedName>
        <fullName evidence="3">Uncharacterized protein</fullName>
    </submittedName>
</protein>
<keyword evidence="2" id="KW-1133">Transmembrane helix</keyword>
<accession>A0A8T2NNW2</accession>
<dbReference type="Proteomes" id="UP000824540">
    <property type="component" value="Unassembled WGS sequence"/>
</dbReference>
<name>A0A8T2NNW2_9TELE</name>
<comment type="caution">
    <text evidence="3">The sequence shown here is derived from an EMBL/GenBank/DDBJ whole genome shotgun (WGS) entry which is preliminary data.</text>
</comment>
<dbReference type="EMBL" id="JAFBMS010000040">
    <property type="protein sequence ID" value="KAG9340771.1"/>
    <property type="molecule type" value="Genomic_DNA"/>
</dbReference>
<keyword evidence="2" id="KW-0812">Transmembrane</keyword>
<gene>
    <name evidence="3" type="ORF">JZ751_020363</name>
</gene>
<feature type="region of interest" description="Disordered" evidence="1">
    <location>
        <begin position="1"/>
        <end position="38"/>
    </location>
</feature>
<reference evidence="3" key="1">
    <citation type="thesis" date="2021" institute="BYU ScholarsArchive" country="Provo, UT, USA">
        <title>Applications of and Algorithms for Genome Assembly and Genomic Analyses with an Emphasis on Marine Teleosts.</title>
        <authorList>
            <person name="Pickett B.D."/>
        </authorList>
    </citation>
    <scope>NUCLEOTIDE SEQUENCE</scope>
    <source>
        <strain evidence="3">HI-2016</strain>
    </source>
</reference>
<proteinExistence type="predicted"/>
<organism evidence="3 4">
    <name type="scientific">Albula glossodonta</name>
    <name type="common">roundjaw bonefish</name>
    <dbReference type="NCBI Taxonomy" id="121402"/>
    <lineage>
        <taxon>Eukaryota</taxon>
        <taxon>Metazoa</taxon>
        <taxon>Chordata</taxon>
        <taxon>Craniata</taxon>
        <taxon>Vertebrata</taxon>
        <taxon>Euteleostomi</taxon>
        <taxon>Actinopterygii</taxon>
        <taxon>Neopterygii</taxon>
        <taxon>Teleostei</taxon>
        <taxon>Albuliformes</taxon>
        <taxon>Albulidae</taxon>
        <taxon>Albula</taxon>
    </lineage>
</organism>
<evidence type="ECO:0000313" key="4">
    <source>
        <dbReference type="Proteomes" id="UP000824540"/>
    </source>
</evidence>
<sequence>MTPPVTPPYRSSPEPPSLFLKTDLSPFPNPAPDPKNETTIGEGGEFFLLFFLLMLLSSSSSFCEIRHLMRLECTDIREQRQDAHRH</sequence>
<feature type="transmembrane region" description="Helical" evidence="2">
    <location>
        <begin position="46"/>
        <end position="63"/>
    </location>
</feature>
<evidence type="ECO:0000256" key="2">
    <source>
        <dbReference type="SAM" id="Phobius"/>
    </source>
</evidence>
<keyword evidence="4" id="KW-1185">Reference proteome</keyword>